<dbReference type="EMBL" id="JACGCM010001723">
    <property type="protein sequence ID" value="KAF6150933.1"/>
    <property type="molecule type" value="Genomic_DNA"/>
</dbReference>
<evidence type="ECO:0000313" key="3">
    <source>
        <dbReference type="EMBL" id="KAF6150933.1"/>
    </source>
</evidence>
<feature type="domain" description="Patellin-1-6 C-terminal GOLD" evidence="2">
    <location>
        <begin position="118"/>
        <end position="172"/>
    </location>
</feature>
<keyword evidence="4" id="KW-1185">Reference proteome</keyword>
<dbReference type="InterPro" id="IPR001251">
    <property type="entry name" value="CRAL-TRIO_dom"/>
</dbReference>
<dbReference type="SUPFAM" id="SSF52087">
    <property type="entry name" value="CRAL/TRIO domain"/>
    <property type="match status" value="1"/>
</dbReference>
<dbReference type="Gene3D" id="3.40.525.10">
    <property type="entry name" value="CRAL-TRIO lipid binding domain"/>
    <property type="match status" value="1"/>
</dbReference>
<reference evidence="3 4" key="1">
    <citation type="journal article" date="2020" name="IScience">
        <title>Genome Sequencing of the Endangered Kingdonia uniflora (Circaeasteraceae, Ranunculales) Reveals Potential Mechanisms of Evolutionary Specialization.</title>
        <authorList>
            <person name="Sun Y."/>
            <person name="Deng T."/>
            <person name="Zhang A."/>
            <person name="Moore M.J."/>
            <person name="Landis J.B."/>
            <person name="Lin N."/>
            <person name="Zhang H."/>
            <person name="Zhang X."/>
            <person name="Huang J."/>
            <person name="Zhang X."/>
            <person name="Sun H."/>
            <person name="Wang H."/>
        </authorList>
    </citation>
    <scope>NUCLEOTIDE SEQUENCE [LARGE SCALE GENOMIC DNA]</scope>
    <source>
        <strain evidence="3">TB1705</strain>
        <tissue evidence="3">Leaf</tissue>
    </source>
</reference>
<organism evidence="3 4">
    <name type="scientific">Kingdonia uniflora</name>
    <dbReference type="NCBI Taxonomy" id="39325"/>
    <lineage>
        <taxon>Eukaryota</taxon>
        <taxon>Viridiplantae</taxon>
        <taxon>Streptophyta</taxon>
        <taxon>Embryophyta</taxon>
        <taxon>Tracheophyta</taxon>
        <taxon>Spermatophyta</taxon>
        <taxon>Magnoliopsida</taxon>
        <taxon>Ranunculales</taxon>
        <taxon>Circaeasteraceae</taxon>
        <taxon>Kingdonia</taxon>
    </lineage>
</organism>
<evidence type="ECO:0000313" key="4">
    <source>
        <dbReference type="Proteomes" id="UP000541444"/>
    </source>
</evidence>
<dbReference type="InterPro" id="IPR056794">
    <property type="entry name" value="PATL1-6_C_GOLD"/>
</dbReference>
<dbReference type="OrthoDB" id="75724at2759"/>
<dbReference type="InterPro" id="IPR036865">
    <property type="entry name" value="CRAL-TRIO_dom_sf"/>
</dbReference>
<dbReference type="Pfam" id="PF25099">
    <property type="entry name" value="GOLD_PATL1_C"/>
    <property type="match status" value="1"/>
</dbReference>
<dbReference type="Pfam" id="PF00650">
    <property type="entry name" value="CRAL_TRIO"/>
    <property type="match status" value="1"/>
</dbReference>
<protein>
    <submittedName>
        <fullName evidence="3">Uncharacterized protein</fullName>
    </submittedName>
</protein>
<evidence type="ECO:0000259" key="1">
    <source>
        <dbReference type="Pfam" id="PF00650"/>
    </source>
</evidence>
<accession>A0A7J7M7T5</accession>
<evidence type="ECO:0000259" key="2">
    <source>
        <dbReference type="Pfam" id="PF25099"/>
    </source>
</evidence>
<feature type="domain" description="CRAL-TRIO" evidence="1">
    <location>
        <begin position="15"/>
        <end position="90"/>
    </location>
</feature>
<dbReference type="GO" id="GO:0008289">
    <property type="term" value="F:lipid binding"/>
    <property type="evidence" value="ECO:0007669"/>
    <property type="project" value="InterPro"/>
</dbReference>
<proteinExistence type="predicted"/>
<dbReference type="PANTHER" id="PTHR45932:SF3">
    <property type="entry name" value="PATELLIN-4-LIKE"/>
    <property type="match status" value="1"/>
</dbReference>
<dbReference type="InterPro" id="IPR044834">
    <property type="entry name" value="PATL"/>
</dbReference>
<gene>
    <name evidence="3" type="ORF">GIB67_026854</name>
</gene>
<comment type="caution">
    <text evidence="3">The sequence shown here is derived from an EMBL/GenBank/DDBJ whole genome shotgun (WGS) entry which is preliminary data.</text>
</comment>
<name>A0A7J7M7T5_9MAGN</name>
<dbReference type="Proteomes" id="UP000541444">
    <property type="component" value="Unassembled WGS sequence"/>
</dbReference>
<sequence length="174" mass="19841">MDGIIDEKFEAGLEKVGYIDGTDKEGRPLLYTVFEPLRDTAIFHRLIQMKGQFLRWRVQHVEQVMHKLNFKNGGVDSMVSIIDMKNWQMGTPEYGGLKRGKDVDFSPKDQFSELTIRPGVRNGIKIVVTEPGETVVWEAMGVGWGVTYKEEFVLENECSDIILIQLEKKIGSEC</sequence>
<dbReference type="PANTHER" id="PTHR45932">
    <property type="entry name" value="PATELLIN-1"/>
    <property type="match status" value="1"/>
</dbReference>
<dbReference type="AlphaFoldDB" id="A0A7J7M7T5"/>